<reference evidence="3" key="1">
    <citation type="submission" date="2016-10" db="EMBL/GenBank/DDBJ databases">
        <authorList>
            <person name="Varghese N."/>
            <person name="Submissions S."/>
        </authorList>
    </citation>
    <scope>NUCLEOTIDE SEQUENCE [LARGE SCALE GENOMIC DNA]</scope>
    <source>
        <strain evidence="3">DSM 3384</strain>
    </source>
</reference>
<evidence type="ECO:0000313" key="2">
    <source>
        <dbReference type="EMBL" id="SDT84220.1"/>
    </source>
</evidence>
<dbReference type="Pfam" id="PF00535">
    <property type="entry name" value="Glycos_transf_2"/>
    <property type="match status" value="1"/>
</dbReference>
<dbReference type="PANTHER" id="PTHR43179:SF7">
    <property type="entry name" value="RHAMNOSYLTRANSFERASE WBBL"/>
    <property type="match status" value="1"/>
</dbReference>
<organism evidence="2 3">
    <name type="scientific">Desulfobacula phenolica</name>
    <dbReference type="NCBI Taxonomy" id="90732"/>
    <lineage>
        <taxon>Bacteria</taxon>
        <taxon>Pseudomonadati</taxon>
        <taxon>Thermodesulfobacteriota</taxon>
        <taxon>Desulfobacteria</taxon>
        <taxon>Desulfobacterales</taxon>
        <taxon>Desulfobacteraceae</taxon>
        <taxon>Desulfobacula</taxon>
    </lineage>
</organism>
<proteinExistence type="predicted"/>
<name>A0A1H2DMU8_9BACT</name>
<dbReference type="SUPFAM" id="SSF53448">
    <property type="entry name" value="Nucleotide-diphospho-sugar transferases"/>
    <property type="match status" value="1"/>
</dbReference>
<sequence length="292" mass="33502">MPDYKVTLLIPNYKTPELTKLCLRLIRKHTDPNLIHVIVIDNNSQDESLEYLRSLTWIELIERTVIPGESPALAHSRALDLALERVKSPYVLSIHTDTLVKHSNWLEALLSEIEKRPDIAGVGSWKLEDSPSLGKRIWKLIELTVRVAGYSITGNKKKFKEVELQKSSRYYSLFQSNREDLNSNGSDYFYLRSHCALYRMDLIKKYNLTFTGGDETAGSLMHSLLTKKGHRMIFLSAKFLSNYLVHLNHATMILNPELGSSSKTIRKGTKRCKKELKRLNSNKILNDDTLDI</sequence>
<dbReference type="InterPro" id="IPR029044">
    <property type="entry name" value="Nucleotide-diphossugar_trans"/>
</dbReference>
<dbReference type="RefSeq" id="WP_092229497.1">
    <property type="nucleotide sequence ID" value="NZ_FNLL01000001.1"/>
</dbReference>
<dbReference type="GO" id="GO:0016740">
    <property type="term" value="F:transferase activity"/>
    <property type="evidence" value="ECO:0007669"/>
    <property type="project" value="UniProtKB-KW"/>
</dbReference>
<dbReference type="AlphaFoldDB" id="A0A1H2DMU8"/>
<evidence type="ECO:0000259" key="1">
    <source>
        <dbReference type="Pfam" id="PF00535"/>
    </source>
</evidence>
<dbReference type="PANTHER" id="PTHR43179">
    <property type="entry name" value="RHAMNOSYLTRANSFERASE WBBL"/>
    <property type="match status" value="1"/>
</dbReference>
<keyword evidence="3" id="KW-1185">Reference proteome</keyword>
<dbReference type="InterPro" id="IPR001173">
    <property type="entry name" value="Glyco_trans_2-like"/>
</dbReference>
<feature type="domain" description="Glycosyltransferase 2-like" evidence="1">
    <location>
        <begin position="8"/>
        <end position="203"/>
    </location>
</feature>
<dbReference type="Proteomes" id="UP000199608">
    <property type="component" value="Unassembled WGS sequence"/>
</dbReference>
<dbReference type="Gene3D" id="3.90.550.10">
    <property type="entry name" value="Spore Coat Polysaccharide Biosynthesis Protein SpsA, Chain A"/>
    <property type="match status" value="1"/>
</dbReference>
<accession>A0A1H2DMU8</accession>
<protein>
    <submittedName>
        <fullName evidence="2">Glycosyl transferase family 2</fullName>
    </submittedName>
</protein>
<keyword evidence="2" id="KW-0808">Transferase</keyword>
<dbReference type="EMBL" id="FNLL01000001">
    <property type="protein sequence ID" value="SDT84220.1"/>
    <property type="molecule type" value="Genomic_DNA"/>
</dbReference>
<evidence type="ECO:0000313" key="3">
    <source>
        <dbReference type="Proteomes" id="UP000199608"/>
    </source>
</evidence>
<gene>
    <name evidence="2" type="ORF">SAMN04487931_101163</name>
</gene>